<dbReference type="AlphaFoldDB" id="A0A9W7EJP5"/>
<name>A0A9W7EJP5_9STRA</name>
<feature type="compositionally biased region" description="Acidic residues" evidence="1">
    <location>
        <begin position="81"/>
        <end position="101"/>
    </location>
</feature>
<feature type="compositionally biased region" description="Polar residues" evidence="1">
    <location>
        <begin position="367"/>
        <end position="380"/>
    </location>
</feature>
<evidence type="ECO:0000313" key="2">
    <source>
        <dbReference type="EMBL" id="GMH80405.1"/>
    </source>
</evidence>
<organism evidence="2 3">
    <name type="scientific">Triparma strigata</name>
    <dbReference type="NCBI Taxonomy" id="1606541"/>
    <lineage>
        <taxon>Eukaryota</taxon>
        <taxon>Sar</taxon>
        <taxon>Stramenopiles</taxon>
        <taxon>Ochrophyta</taxon>
        <taxon>Bolidophyceae</taxon>
        <taxon>Parmales</taxon>
        <taxon>Triparmaceae</taxon>
        <taxon>Triparma</taxon>
    </lineage>
</organism>
<reference evidence="3" key="1">
    <citation type="journal article" date="2023" name="Commun. Biol.">
        <title>Genome analysis of Parmales, the sister group of diatoms, reveals the evolutionary specialization of diatoms from phago-mixotrophs to photoautotrophs.</title>
        <authorList>
            <person name="Ban H."/>
            <person name="Sato S."/>
            <person name="Yoshikawa S."/>
            <person name="Yamada K."/>
            <person name="Nakamura Y."/>
            <person name="Ichinomiya M."/>
            <person name="Sato N."/>
            <person name="Blanc-Mathieu R."/>
            <person name="Endo H."/>
            <person name="Kuwata A."/>
            <person name="Ogata H."/>
        </authorList>
    </citation>
    <scope>NUCLEOTIDE SEQUENCE [LARGE SCALE GENOMIC DNA]</scope>
    <source>
        <strain evidence="3">NIES 3701</strain>
    </source>
</reference>
<accession>A0A9W7EJP5</accession>
<evidence type="ECO:0000256" key="1">
    <source>
        <dbReference type="SAM" id="MobiDB-lite"/>
    </source>
</evidence>
<protein>
    <submittedName>
        <fullName evidence="2">Uncharacterized protein</fullName>
    </submittedName>
</protein>
<comment type="caution">
    <text evidence="2">The sequence shown here is derived from an EMBL/GenBank/DDBJ whole genome shotgun (WGS) entry which is preliminary data.</text>
</comment>
<dbReference type="OrthoDB" id="10452076at2759"/>
<proteinExistence type="predicted"/>
<dbReference type="EMBL" id="BRXY01000244">
    <property type="protein sequence ID" value="GMH80405.1"/>
    <property type="molecule type" value="Genomic_DNA"/>
</dbReference>
<feature type="compositionally biased region" description="Basic and acidic residues" evidence="1">
    <location>
        <begin position="102"/>
        <end position="112"/>
    </location>
</feature>
<feature type="region of interest" description="Disordered" evidence="1">
    <location>
        <begin position="282"/>
        <end position="331"/>
    </location>
</feature>
<keyword evidence="3" id="KW-1185">Reference proteome</keyword>
<sequence length="424" mass="45761">MLSPVDSNRLETHVGRLVDIEAALQHSKELRRNVRDVTYDSLLQLKALQGSSSTLGVITKKMNTPSPVQLSGGGVGARDVDVDDGDDDGDDDDDDDDDDVSVEDRGESEDHFSVTSTSSSSMSSSDLLLTRGKSVSKDNHDINSVKFISHNNSYSRKRLGSILTQGGSGLGHPVGSNVASRDDEGGIASVDLKIHHHHMFNTTSSAVKGMESLDVVTVKKNELYDMRILSDNPRDFTNTSTILSGVNIGNKAKELLKGFKRDRSIRDSGTGEDLRASLRASMMDDRSGGCVSPSTSSRFPAETDAIESPVTSPPRPRPPLSLTVMGSSVDSPPLPALSVPGSPSFESRVTAPSIVPPIPPSPKFENKNVSNNSYIESSDNQVKKEYDDYVHSSESLEDLELEVEQIHLKLKSMGLTTTDLSYSI</sequence>
<dbReference type="Proteomes" id="UP001165085">
    <property type="component" value="Unassembled WGS sequence"/>
</dbReference>
<gene>
    <name evidence="2" type="ORF">TrST_g12923</name>
</gene>
<feature type="region of interest" description="Disordered" evidence="1">
    <location>
        <begin position="354"/>
        <end position="381"/>
    </location>
</feature>
<feature type="compositionally biased region" description="Low complexity" evidence="1">
    <location>
        <begin position="113"/>
        <end position="125"/>
    </location>
</feature>
<feature type="region of interest" description="Disordered" evidence="1">
    <location>
        <begin position="62"/>
        <end position="125"/>
    </location>
</feature>
<evidence type="ECO:0000313" key="3">
    <source>
        <dbReference type="Proteomes" id="UP001165085"/>
    </source>
</evidence>